<name>A0AAD7J8Q7_9AGAR</name>
<evidence type="ECO:0000256" key="1">
    <source>
        <dbReference type="SAM" id="Coils"/>
    </source>
</evidence>
<gene>
    <name evidence="3" type="ORF">B0H16DRAFT_1534860</name>
</gene>
<keyword evidence="1" id="KW-0175">Coiled coil</keyword>
<dbReference type="Proteomes" id="UP001215598">
    <property type="component" value="Unassembled WGS sequence"/>
</dbReference>
<dbReference type="Gene3D" id="3.80.10.10">
    <property type="entry name" value="Ribonuclease Inhibitor"/>
    <property type="match status" value="1"/>
</dbReference>
<protein>
    <recommendedName>
        <fullName evidence="5">F-box domain-containing protein</fullName>
    </recommendedName>
</protein>
<dbReference type="EMBL" id="JARKIB010000040">
    <property type="protein sequence ID" value="KAJ7759229.1"/>
    <property type="molecule type" value="Genomic_DNA"/>
</dbReference>
<evidence type="ECO:0008006" key="5">
    <source>
        <dbReference type="Google" id="ProtNLM"/>
    </source>
</evidence>
<evidence type="ECO:0000313" key="4">
    <source>
        <dbReference type="Proteomes" id="UP001215598"/>
    </source>
</evidence>
<feature type="coiled-coil region" evidence="1">
    <location>
        <begin position="60"/>
        <end position="87"/>
    </location>
</feature>
<reference evidence="3" key="1">
    <citation type="submission" date="2023-03" db="EMBL/GenBank/DDBJ databases">
        <title>Massive genome expansion in bonnet fungi (Mycena s.s.) driven by repeated elements and novel gene families across ecological guilds.</title>
        <authorList>
            <consortium name="Lawrence Berkeley National Laboratory"/>
            <person name="Harder C.B."/>
            <person name="Miyauchi S."/>
            <person name="Viragh M."/>
            <person name="Kuo A."/>
            <person name="Thoen E."/>
            <person name="Andreopoulos B."/>
            <person name="Lu D."/>
            <person name="Skrede I."/>
            <person name="Drula E."/>
            <person name="Henrissat B."/>
            <person name="Morin E."/>
            <person name="Kohler A."/>
            <person name="Barry K."/>
            <person name="LaButti K."/>
            <person name="Morin E."/>
            <person name="Salamov A."/>
            <person name="Lipzen A."/>
            <person name="Mereny Z."/>
            <person name="Hegedus B."/>
            <person name="Baldrian P."/>
            <person name="Stursova M."/>
            <person name="Weitz H."/>
            <person name="Taylor A."/>
            <person name="Grigoriev I.V."/>
            <person name="Nagy L.G."/>
            <person name="Martin F."/>
            <person name="Kauserud H."/>
        </authorList>
    </citation>
    <scope>NUCLEOTIDE SEQUENCE</scope>
    <source>
        <strain evidence="3">CBHHK182m</strain>
    </source>
</reference>
<dbReference type="AlphaFoldDB" id="A0AAD7J8Q7"/>
<organism evidence="3 4">
    <name type="scientific">Mycena metata</name>
    <dbReference type="NCBI Taxonomy" id="1033252"/>
    <lineage>
        <taxon>Eukaryota</taxon>
        <taxon>Fungi</taxon>
        <taxon>Dikarya</taxon>
        <taxon>Basidiomycota</taxon>
        <taxon>Agaricomycotina</taxon>
        <taxon>Agaricomycetes</taxon>
        <taxon>Agaricomycetidae</taxon>
        <taxon>Agaricales</taxon>
        <taxon>Marasmiineae</taxon>
        <taxon>Mycenaceae</taxon>
        <taxon>Mycena</taxon>
    </lineage>
</organism>
<evidence type="ECO:0000256" key="2">
    <source>
        <dbReference type="SAM" id="MobiDB-lite"/>
    </source>
</evidence>
<feature type="compositionally biased region" description="Acidic residues" evidence="2">
    <location>
        <begin position="502"/>
        <end position="512"/>
    </location>
</feature>
<dbReference type="InterPro" id="IPR032675">
    <property type="entry name" value="LRR_dom_sf"/>
</dbReference>
<evidence type="ECO:0000313" key="3">
    <source>
        <dbReference type="EMBL" id="KAJ7759229.1"/>
    </source>
</evidence>
<dbReference type="SUPFAM" id="SSF52047">
    <property type="entry name" value="RNI-like"/>
    <property type="match status" value="1"/>
</dbReference>
<comment type="caution">
    <text evidence="3">The sequence shown here is derived from an EMBL/GenBank/DDBJ whole genome shotgun (WGS) entry which is preliminary data.</text>
</comment>
<sequence>MPTEPSDSMITECIDCHEIHPPRTEPIPSPFRSLATLEISPTPAQTAAVRQFIREIDAEVVRQELAIVRLRCEVAELRRRAEQHEAIIAPVRRIPPEMIAEIFLQRFPAEWRNISLSTPRLWCSLSLQCGAKRLHNDSARALCILWLKRAGSLPLSIRFYRSSWGFESQSPRLALETIERSRDLVKTILPYSNRWRFIDLQNLPPSSMTAAPTPSQSSHWAKLQVAPKLTQLSFDMIRTANIVVQGEGHTFPWSNLTRIDVGDCSADDCLGILRQALTAVACRFAVTKGSSLQHSSLVHSRLHTLEIHVHASLQPLWTHLTCSALSTLFVQARSHHVVPSFFQSLPDFIARSGSNVKDLTLDGSTLSDHQFMACLGDVPQLQRLRVSEDASVQFTSQVWESLTRAETENSPPPLIPLLESLHLSGAQESGHQAIVRMLKSRLQVATGPVELKRLRLVFYRNITESAERRLLKLRKLGLDIDVDADSVDDEVGGSGTSASASDEGDVDDERDI</sequence>
<feature type="region of interest" description="Disordered" evidence="2">
    <location>
        <begin position="485"/>
        <end position="512"/>
    </location>
</feature>
<keyword evidence="4" id="KW-1185">Reference proteome</keyword>
<accession>A0AAD7J8Q7</accession>
<proteinExistence type="predicted"/>